<proteinExistence type="predicted"/>
<protein>
    <submittedName>
        <fullName evidence="1">Uncharacterized protein</fullName>
    </submittedName>
</protein>
<dbReference type="AlphaFoldDB" id="A0A1X0RBU7"/>
<reference evidence="1" key="1">
    <citation type="journal article" date="2016" name="Proc. Natl. Acad. Sci. U.S.A.">
        <title>Lipid metabolic changes in an early divergent fungus govern the establishment of a mutualistic symbiosis with endobacteria.</title>
        <authorList>
            <person name="Lastovetsky O.A."/>
            <person name="Gaspar M.L."/>
            <person name="Mondo S.J."/>
            <person name="LaButti K.M."/>
            <person name="Sandor L."/>
            <person name="Grigoriev I.V."/>
            <person name="Henry S.A."/>
            <person name="Pawlowska T.E."/>
        </authorList>
    </citation>
    <scope>NUCLEOTIDE SEQUENCE [LARGE SCALE GENOMIC DNA]</scope>
    <source>
        <strain evidence="1">ATCC 52814</strain>
    </source>
</reference>
<sequence>MKNRMPTLLVSKASLNNEPFKILPVLRHILEKYENLHMAQPSQIDKDSTSKFVPPRLFSLFPNSGLGWRFIKVGAQNLTGIFLETKQEKQINGPPFDHNQRQFFQMFDFKKLGFRRYYLDKHFRSCTVGPGRKDAFVSYHEGTDVHRLPSAAYYGMDGTVNARNYNKVVKKA</sequence>
<dbReference type="EMBL" id="KV921875">
    <property type="protein sequence ID" value="ORE09476.1"/>
    <property type="molecule type" value="Genomic_DNA"/>
</dbReference>
<name>A0A1X0RBU7_RHIZD</name>
<gene>
    <name evidence="1" type="ORF">BCV72DRAFT_319517</name>
</gene>
<dbReference type="VEuPathDB" id="FungiDB:BCV72DRAFT_319517"/>
<accession>A0A1X0RBU7</accession>
<evidence type="ECO:0000313" key="1">
    <source>
        <dbReference type="EMBL" id="ORE09476.1"/>
    </source>
</evidence>
<organism evidence="1">
    <name type="scientific">Rhizopus microsporus var. microsporus</name>
    <dbReference type="NCBI Taxonomy" id="86635"/>
    <lineage>
        <taxon>Eukaryota</taxon>
        <taxon>Fungi</taxon>
        <taxon>Fungi incertae sedis</taxon>
        <taxon>Mucoromycota</taxon>
        <taxon>Mucoromycotina</taxon>
        <taxon>Mucoromycetes</taxon>
        <taxon>Mucorales</taxon>
        <taxon>Mucorineae</taxon>
        <taxon>Rhizopodaceae</taxon>
        <taxon>Rhizopus</taxon>
    </lineage>
</organism>
<dbReference type="Proteomes" id="UP000242414">
    <property type="component" value="Unassembled WGS sequence"/>
</dbReference>